<accession>A0A024GWF5</accession>
<sequence>MPAAPSDTSDFVVVGAGLAGAATAWQLAARGHQVTLLERSIPAAHDGSSHGSARIFRYAYPDPFYTRAVLESKALWDGLAAASGTSLITPFGAVDYGPERNPRLLASVLAGEGIEHELLSPADARKRWPQIAFDTEVLWHPGAGVIDAEGAVNAMISLAVGHGARLLTGWELQSVERTPAGYRLRSSSGETVDAGNVVISAGGWLPGLLGQLALPAGFLARLPQFTVRQEQAFHFKYRDHDGGAASGGTGPEATAWPTFIHKAADIQAYGLPGGRDAGFAGQKVAEYNGGKLIPSAVEQTGEVDPANRRRVVDYVRRYLPGLDPEPYAETTCLFTNTPNEDFVIDRAENLTVLSPCSGHGAKFAPLIGLWAADLATGTGAVPGRFRMASPTALTT</sequence>
<comment type="caution">
    <text evidence="6">The sequence shown here is derived from an EMBL/GenBank/DDBJ whole genome shotgun (WGS) entry which is preliminary data.</text>
</comment>
<dbReference type="OrthoDB" id="9806257at2"/>
<dbReference type="InterPro" id="IPR006076">
    <property type="entry name" value="FAD-dep_OxRdtase"/>
</dbReference>
<dbReference type="AlphaFoldDB" id="A0A024GWF5"/>
<dbReference type="Pfam" id="PF01266">
    <property type="entry name" value="DAO"/>
    <property type="match status" value="1"/>
</dbReference>
<dbReference type="InterPro" id="IPR036188">
    <property type="entry name" value="FAD/NAD-bd_sf"/>
</dbReference>
<evidence type="ECO:0000256" key="4">
    <source>
        <dbReference type="ARBA" id="ARBA00023002"/>
    </source>
</evidence>
<dbReference type="SUPFAM" id="SSF51905">
    <property type="entry name" value="FAD/NAD(P)-binding domain"/>
    <property type="match status" value="1"/>
</dbReference>
<dbReference type="RefSeq" id="WP_050053326.1">
    <property type="nucleotide sequence ID" value="NZ_CAQI01000025.1"/>
</dbReference>
<proteinExistence type="predicted"/>
<dbReference type="Proteomes" id="UP000035722">
    <property type="component" value="Unassembled WGS sequence"/>
</dbReference>
<reference evidence="7" key="1">
    <citation type="journal article" date="2014" name="Genome Announc.">
        <title>Genome Sequence of Arthrobacter siccitolerans 4J27, a Xeroprotectant-Producing Desiccation-Tolerant Microorganism.</title>
        <authorList>
            <person name="Manzanera M."/>
            <person name="Santa-Cruz-Calvo L."/>
            <person name="Vilchez J.I."/>
            <person name="Garcia-Fontana C."/>
            <person name="Silva-Castro G.A."/>
            <person name="Calvo C."/>
            <person name="Gonzalez-Lopez J."/>
        </authorList>
    </citation>
    <scope>NUCLEOTIDE SEQUENCE [LARGE SCALE GENOMIC DNA]</scope>
    <source>
        <strain evidence="7">4J27</strain>
    </source>
</reference>
<dbReference type="SUPFAM" id="SSF54373">
    <property type="entry name" value="FAD-linked reductases, C-terminal domain"/>
    <property type="match status" value="1"/>
</dbReference>
<dbReference type="Gene3D" id="3.50.50.60">
    <property type="entry name" value="FAD/NAD(P)-binding domain"/>
    <property type="match status" value="1"/>
</dbReference>
<comment type="cofactor">
    <cofactor evidence="1">
        <name>FAD</name>
        <dbReference type="ChEBI" id="CHEBI:57692"/>
    </cofactor>
</comment>
<evidence type="ECO:0000259" key="5">
    <source>
        <dbReference type="Pfam" id="PF01266"/>
    </source>
</evidence>
<dbReference type="PANTHER" id="PTHR10961">
    <property type="entry name" value="PEROXISOMAL SARCOSINE OXIDASE"/>
    <property type="match status" value="1"/>
</dbReference>
<dbReference type="InterPro" id="IPR045170">
    <property type="entry name" value="MTOX"/>
</dbReference>
<evidence type="ECO:0000256" key="3">
    <source>
        <dbReference type="ARBA" id="ARBA00022827"/>
    </source>
</evidence>
<evidence type="ECO:0000313" key="7">
    <source>
        <dbReference type="Proteomes" id="UP000035722"/>
    </source>
</evidence>
<dbReference type="GO" id="GO:0008115">
    <property type="term" value="F:sarcosine oxidase activity"/>
    <property type="evidence" value="ECO:0007669"/>
    <property type="project" value="TreeGrafter"/>
</dbReference>
<dbReference type="GO" id="GO:0050660">
    <property type="term" value="F:flavin adenine dinucleotide binding"/>
    <property type="evidence" value="ECO:0007669"/>
    <property type="project" value="InterPro"/>
</dbReference>
<dbReference type="EMBL" id="CAQI01000025">
    <property type="protein sequence ID" value="CCQ44245.1"/>
    <property type="molecule type" value="Genomic_DNA"/>
</dbReference>
<evidence type="ECO:0000313" key="6">
    <source>
        <dbReference type="EMBL" id="CCQ44245.1"/>
    </source>
</evidence>
<organism evidence="6 7">
    <name type="scientific">Pseudarthrobacter siccitolerans</name>
    <dbReference type="NCBI Taxonomy" id="861266"/>
    <lineage>
        <taxon>Bacteria</taxon>
        <taxon>Bacillati</taxon>
        <taxon>Actinomycetota</taxon>
        <taxon>Actinomycetes</taxon>
        <taxon>Micrococcales</taxon>
        <taxon>Micrococcaceae</taxon>
        <taxon>Pseudarthrobacter</taxon>
    </lineage>
</organism>
<dbReference type="Gene3D" id="3.30.9.10">
    <property type="entry name" value="D-Amino Acid Oxidase, subunit A, domain 2"/>
    <property type="match status" value="1"/>
</dbReference>
<feature type="domain" description="FAD dependent oxidoreductase" evidence="5">
    <location>
        <begin position="10"/>
        <end position="374"/>
    </location>
</feature>
<keyword evidence="2" id="KW-0285">Flavoprotein</keyword>
<dbReference type="STRING" id="861266.ARTSIC4J27_169"/>
<dbReference type="PANTHER" id="PTHR10961:SF7">
    <property type="entry name" value="FAD DEPENDENT OXIDOREDUCTASE DOMAIN-CONTAINING PROTEIN"/>
    <property type="match status" value="1"/>
</dbReference>
<evidence type="ECO:0000256" key="1">
    <source>
        <dbReference type="ARBA" id="ARBA00001974"/>
    </source>
</evidence>
<name>A0A024GWF5_9MICC</name>
<keyword evidence="4" id="KW-0560">Oxidoreductase</keyword>
<protein>
    <submittedName>
        <fullName evidence="6">FAD dependent oxidoreductase family protein</fullName>
    </submittedName>
</protein>
<keyword evidence="7" id="KW-1185">Reference proteome</keyword>
<gene>
    <name evidence="6" type="ORF">ARTSIC4J27_169</name>
</gene>
<evidence type="ECO:0000256" key="2">
    <source>
        <dbReference type="ARBA" id="ARBA00022630"/>
    </source>
</evidence>
<keyword evidence="3" id="KW-0274">FAD</keyword>